<protein>
    <submittedName>
        <fullName evidence="7">Histidinol-phosphate aminotransferase</fullName>
        <ecNumber evidence="7">2.6.1.9</ecNumber>
    </submittedName>
</protein>
<dbReference type="AlphaFoldDB" id="A0A7K0BLH2"/>
<dbReference type="InterPro" id="IPR000524">
    <property type="entry name" value="Tscrpt_reg_HTH_GntR"/>
</dbReference>
<dbReference type="Gene3D" id="3.40.640.10">
    <property type="entry name" value="Type I PLP-dependent aspartate aminotransferase-like (Major domain)"/>
    <property type="match status" value="1"/>
</dbReference>
<reference evidence="7 8" key="1">
    <citation type="submission" date="2019-10" db="EMBL/GenBank/DDBJ databases">
        <title>Actinomadura rubteroloni sp. nov. and Actinomadura macrotermitis sp. nov., isolated from the gut of fungus growing-termite Macrotermes natalensis.</title>
        <authorList>
            <person name="Benndorf R."/>
            <person name="Martin K."/>
            <person name="Kuefner M."/>
            <person name="De Beer W."/>
            <person name="Kaster A.-K."/>
            <person name="Vollmers J."/>
            <person name="Poulsen M."/>
            <person name="Beemelmanns C."/>
        </authorList>
    </citation>
    <scope>NUCLEOTIDE SEQUENCE [LARGE SCALE GENOMIC DNA]</scope>
    <source>
        <strain evidence="7 8">RB68</strain>
    </source>
</reference>
<evidence type="ECO:0000313" key="8">
    <source>
        <dbReference type="Proteomes" id="UP000487268"/>
    </source>
</evidence>
<accession>A0A7K0BLH2</accession>
<keyword evidence="7" id="KW-0032">Aminotransferase</keyword>
<dbReference type="SUPFAM" id="SSF46785">
    <property type="entry name" value="Winged helix' DNA-binding domain"/>
    <property type="match status" value="1"/>
</dbReference>
<dbReference type="Proteomes" id="UP000487268">
    <property type="component" value="Unassembled WGS sequence"/>
</dbReference>
<dbReference type="GO" id="GO:0004400">
    <property type="term" value="F:histidinol-phosphate transaminase activity"/>
    <property type="evidence" value="ECO:0007669"/>
    <property type="project" value="UniProtKB-EC"/>
</dbReference>
<dbReference type="RefSeq" id="WP_153530298.1">
    <property type="nucleotide sequence ID" value="NZ_WEGH01000001.1"/>
</dbReference>
<dbReference type="PANTHER" id="PTHR46577:SF1">
    <property type="entry name" value="HTH-TYPE TRANSCRIPTIONAL REGULATORY PROTEIN GABR"/>
    <property type="match status" value="1"/>
</dbReference>
<dbReference type="EC" id="2.6.1.9" evidence="7"/>
<proteinExistence type="inferred from homology"/>
<dbReference type="GO" id="GO:0003700">
    <property type="term" value="F:DNA-binding transcription factor activity"/>
    <property type="evidence" value="ECO:0007669"/>
    <property type="project" value="InterPro"/>
</dbReference>
<dbReference type="InterPro" id="IPR004839">
    <property type="entry name" value="Aminotransferase_I/II_large"/>
</dbReference>
<dbReference type="InterPro" id="IPR051446">
    <property type="entry name" value="HTH_trans_reg/aminotransferase"/>
</dbReference>
<keyword evidence="8" id="KW-1185">Reference proteome</keyword>
<evidence type="ECO:0000256" key="4">
    <source>
        <dbReference type="ARBA" id="ARBA00023125"/>
    </source>
</evidence>
<dbReference type="SUPFAM" id="SSF53383">
    <property type="entry name" value="PLP-dependent transferases"/>
    <property type="match status" value="1"/>
</dbReference>
<evidence type="ECO:0000256" key="5">
    <source>
        <dbReference type="ARBA" id="ARBA00023163"/>
    </source>
</evidence>
<sequence length="472" mass="49845">MEPIELAERIGRWSSGRGPLYVLLAARLRRMIDDGELPPGLRLPPDRALAAALAVGRGTVVAAYALLGDEGRIVRRQGSGTRVAGTAAAGPGVTGAPVFLHLMEPIDDVIMLACAAPGAPPPELAAAYARVAPALAGISGDIGYHPAGHPALRRAVADRYTRRGAPTDPDQIVVTNGGQQALSLLARAFVRPGERVLVEAPTYPGALEAFHEESAKLVGLPRGLEGFAAAVREHRPVLAYAVPSFHNPTGAVMPPLARRRLAETAAAAGVPLIDDEVLADLGFPGEDVPPPLARYSDRVVSVGSLSKLAWGGLRIGWVRAPLPLAARLARLRVVHDLGGDVPAQLAAAELVPQVDGLRRRLGERRACHDHLRAELARHLPDWEAPPVRGGNTLWVRLPHGDGASFAQAALRHGVAVIAGGGLDVTGGSTDRLRLHFLAPPERLTEAVRRLAEAWRAYDRPARPVAARPPMAV</sequence>
<dbReference type="PANTHER" id="PTHR46577">
    <property type="entry name" value="HTH-TYPE TRANSCRIPTIONAL REGULATORY PROTEIN GABR"/>
    <property type="match status" value="1"/>
</dbReference>
<dbReference type="CDD" id="cd00609">
    <property type="entry name" value="AAT_like"/>
    <property type="match status" value="1"/>
</dbReference>
<dbReference type="InterPro" id="IPR036390">
    <property type="entry name" value="WH_DNA-bd_sf"/>
</dbReference>
<dbReference type="Gene3D" id="1.10.10.10">
    <property type="entry name" value="Winged helix-like DNA-binding domain superfamily/Winged helix DNA-binding domain"/>
    <property type="match status" value="1"/>
</dbReference>
<dbReference type="InterPro" id="IPR015424">
    <property type="entry name" value="PyrdxlP-dep_Trfase"/>
</dbReference>
<keyword evidence="7" id="KW-0808">Transferase</keyword>
<evidence type="ECO:0000256" key="2">
    <source>
        <dbReference type="ARBA" id="ARBA00022898"/>
    </source>
</evidence>
<dbReference type="CDD" id="cd07377">
    <property type="entry name" value="WHTH_GntR"/>
    <property type="match status" value="1"/>
</dbReference>
<evidence type="ECO:0000313" key="7">
    <source>
        <dbReference type="EMBL" id="MQY02001.1"/>
    </source>
</evidence>
<keyword evidence="4" id="KW-0238">DNA-binding</keyword>
<dbReference type="OrthoDB" id="199743at2"/>
<keyword evidence="5" id="KW-0804">Transcription</keyword>
<dbReference type="InterPro" id="IPR036388">
    <property type="entry name" value="WH-like_DNA-bd_sf"/>
</dbReference>
<dbReference type="PROSITE" id="PS50949">
    <property type="entry name" value="HTH_GNTR"/>
    <property type="match status" value="1"/>
</dbReference>
<dbReference type="GO" id="GO:0003677">
    <property type="term" value="F:DNA binding"/>
    <property type="evidence" value="ECO:0007669"/>
    <property type="project" value="UniProtKB-KW"/>
</dbReference>
<name>A0A7K0BLH2_9ACTN</name>
<dbReference type="Pfam" id="PF00155">
    <property type="entry name" value="Aminotran_1_2"/>
    <property type="match status" value="1"/>
</dbReference>
<keyword evidence="3" id="KW-0805">Transcription regulation</keyword>
<comment type="similarity">
    <text evidence="1">In the C-terminal section; belongs to the class-I pyridoxal-phosphate-dependent aminotransferase family.</text>
</comment>
<evidence type="ECO:0000259" key="6">
    <source>
        <dbReference type="PROSITE" id="PS50949"/>
    </source>
</evidence>
<organism evidence="7 8">
    <name type="scientific">Actinomadura macrotermitis</name>
    <dbReference type="NCBI Taxonomy" id="2585200"/>
    <lineage>
        <taxon>Bacteria</taxon>
        <taxon>Bacillati</taxon>
        <taxon>Actinomycetota</taxon>
        <taxon>Actinomycetes</taxon>
        <taxon>Streptosporangiales</taxon>
        <taxon>Thermomonosporaceae</taxon>
        <taxon>Actinomadura</taxon>
    </lineage>
</organism>
<dbReference type="InterPro" id="IPR015421">
    <property type="entry name" value="PyrdxlP-dep_Trfase_major"/>
</dbReference>
<evidence type="ECO:0000256" key="3">
    <source>
        <dbReference type="ARBA" id="ARBA00023015"/>
    </source>
</evidence>
<dbReference type="Pfam" id="PF00392">
    <property type="entry name" value="GntR"/>
    <property type="match status" value="1"/>
</dbReference>
<keyword evidence="2" id="KW-0663">Pyridoxal phosphate</keyword>
<evidence type="ECO:0000256" key="1">
    <source>
        <dbReference type="ARBA" id="ARBA00005384"/>
    </source>
</evidence>
<feature type="domain" description="HTH gntR-type" evidence="6">
    <location>
        <begin position="18"/>
        <end position="86"/>
    </location>
</feature>
<gene>
    <name evidence="7" type="primary">hisC_1</name>
    <name evidence="7" type="ORF">ACRB68_00260</name>
</gene>
<comment type="caution">
    <text evidence="7">The sequence shown here is derived from an EMBL/GenBank/DDBJ whole genome shotgun (WGS) entry which is preliminary data.</text>
</comment>
<dbReference type="GO" id="GO:0030170">
    <property type="term" value="F:pyridoxal phosphate binding"/>
    <property type="evidence" value="ECO:0007669"/>
    <property type="project" value="InterPro"/>
</dbReference>
<dbReference type="EMBL" id="WEGH01000001">
    <property type="protein sequence ID" value="MQY02001.1"/>
    <property type="molecule type" value="Genomic_DNA"/>
</dbReference>
<dbReference type="SMART" id="SM00345">
    <property type="entry name" value="HTH_GNTR"/>
    <property type="match status" value="1"/>
</dbReference>